<evidence type="ECO:0000313" key="4">
    <source>
        <dbReference type="Proteomes" id="UP000187406"/>
    </source>
</evidence>
<proteinExistence type="predicted"/>
<dbReference type="EMBL" id="BDDD01000363">
    <property type="protein sequence ID" value="GAV64718.1"/>
    <property type="molecule type" value="Genomic_DNA"/>
</dbReference>
<organism evidence="3 4">
    <name type="scientific">Cephalotus follicularis</name>
    <name type="common">Albany pitcher plant</name>
    <dbReference type="NCBI Taxonomy" id="3775"/>
    <lineage>
        <taxon>Eukaryota</taxon>
        <taxon>Viridiplantae</taxon>
        <taxon>Streptophyta</taxon>
        <taxon>Embryophyta</taxon>
        <taxon>Tracheophyta</taxon>
        <taxon>Spermatophyta</taxon>
        <taxon>Magnoliopsida</taxon>
        <taxon>eudicotyledons</taxon>
        <taxon>Gunneridae</taxon>
        <taxon>Pentapetalae</taxon>
        <taxon>rosids</taxon>
        <taxon>fabids</taxon>
        <taxon>Oxalidales</taxon>
        <taxon>Cephalotaceae</taxon>
        <taxon>Cephalotus</taxon>
    </lineage>
</organism>
<dbReference type="STRING" id="3775.A0A1Q3B9R5"/>
<dbReference type="AlphaFoldDB" id="A0A1Q3B9R5"/>
<accession>A0A1Q3B9R5</accession>
<dbReference type="InParanoid" id="A0A1Q3B9R5"/>
<dbReference type="PANTHER" id="PTHR34568">
    <property type="entry name" value="RRM DOMAIN-CONTAINING PROTEIN"/>
    <property type="match status" value="1"/>
</dbReference>
<evidence type="ECO:0000259" key="2">
    <source>
        <dbReference type="Pfam" id="PF25896"/>
    </source>
</evidence>
<feature type="region of interest" description="Disordered" evidence="1">
    <location>
        <begin position="317"/>
        <end position="337"/>
    </location>
</feature>
<dbReference type="FunCoup" id="A0A1Q3B9R5">
    <property type="interactions" value="889"/>
</dbReference>
<gene>
    <name evidence="3" type="ORF">CFOL_v3_08233</name>
</gene>
<comment type="caution">
    <text evidence="3">The sequence shown here is derived from an EMBL/GenBank/DDBJ whole genome shotgun (WGS) entry which is preliminary data.</text>
</comment>
<protein>
    <recommendedName>
        <fullName evidence="2">AT3G52170-like helix-turn-helix domain-containing protein</fullName>
    </recommendedName>
</protein>
<dbReference type="InterPro" id="IPR058941">
    <property type="entry name" value="HTH_AT3G52170-like"/>
</dbReference>
<feature type="non-terminal residue" evidence="3">
    <location>
        <position position="337"/>
    </location>
</feature>
<keyword evidence="4" id="KW-1185">Reference proteome</keyword>
<dbReference type="PANTHER" id="PTHR34568:SF1">
    <property type="entry name" value="DNA BINDING PROTEIN"/>
    <property type="match status" value="1"/>
</dbReference>
<feature type="domain" description="AT3G52170-like helix-turn-helix" evidence="2">
    <location>
        <begin position="37"/>
        <end position="85"/>
    </location>
</feature>
<evidence type="ECO:0000313" key="3">
    <source>
        <dbReference type="EMBL" id="GAV64718.1"/>
    </source>
</evidence>
<dbReference type="Pfam" id="PF25896">
    <property type="entry name" value="HTH_AT3G52170"/>
    <property type="match status" value="1"/>
</dbReference>
<dbReference type="Proteomes" id="UP000187406">
    <property type="component" value="Unassembled WGS sequence"/>
</dbReference>
<reference evidence="4" key="1">
    <citation type="submission" date="2016-04" db="EMBL/GenBank/DDBJ databases">
        <title>Cephalotus genome sequencing.</title>
        <authorList>
            <person name="Fukushima K."/>
            <person name="Hasebe M."/>
            <person name="Fang X."/>
        </authorList>
    </citation>
    <scope>NUCLEOTIDE SEQUENCE [LARGE SCALE GENOMIC DNA]</scope>
    <source>
        <strain evidence="4">cv. St1</strain>
    </source>
</reference>
<dbReference type="InterPro" id="IPR058942">
    <property type="entry name" value="AT3G52170-like"/>
</dbReference>
<sequence>MKFLNGMHAIKGDWVGQTFALAKSNESGGKKTRIRRSKEERKAMVESFIKKYQKLNNGNFPSLNFTHKECGGSFYTIREIVREVIQENRVLGPAKLTPEEQDTDQFLEQYPLGTLSTGPQSALSISSNEKQLGELLALNSDEKSIEPDHGPGANKEPILNSDGFCVGAEHQRLDNVQMIDGGHVDARIGESDNKTSAEYQASELKAAEGSVEDLVASTAKVTDIMTDVIVETFPVRPETKATDGLEGRSSEVGNLNVDLDEFFFEKVNLGPSNGSSLSDKVHSPDHSALVDERMKNPADLLLERESGLEDKRVVHHLADPPLESSDCTNTEEGIVND</sequence>
<name>A0A1Q3B9R5_CEPFO</name>
<dbReference type="OrthoDB" id="787154at2759"/>
<evidence type="ECO:0000256" key="1">
    <source>
        <dbReference type="SAM" id="MobiDB-lite"/>
    </source>
</evidence>